<evidence type="ECO:0000256" key="5">
    <source>
        <dbReference type="ARBA" id="ARBA00022692"/>
    </source>
</evidence>
<dbReference type="AlphaFoldDB" id="A0A0G4QGB7"/>
<dbReference type="GO" id="GO:0005886">
    <property type="term" value="C:plasma membrane"/>
    <property type="evidence" value="ECO:0007669"/>
    <property type="project" value="UniProtKB-SubCell"/>
</dbReference>
<dbReference type="Proteomes" id="UP000183920">
    <property type="component" value="Unassembled WGS sequence"/>
</dbReference>
<dbReference type="GO" id="GO:0055085">
    <property type="term" value="P:transmembrane transport"/>
    <property type="evidence" value="ECO:0007669"/>
    <property type="project" value="InterPro"/>
</dbReference>
<dbReference type="Pfam" id="PF12911">
    <property type="entry name" value="OppC_N"/>
    <property type="match status" value="1"/>
</dbReference>
<keyword evidence="6 8" id="KW-1133">Transmembrane helix</keyword>
<protein>
    <submittedName>
        <fullName evidence="10">Glutathione transport system permease protein GsiD</fullName>
    </submittedName>
</protein>
<proteinExistence type="inferred from homology"/>
<dbReference type="NCBIfam" id="NF045473">
    <property type="entry name" value="Opp1C"/>
    <property type="match status" value="1"/>
</dbReference>
<keyword evidence="2 8" id="KW-0813">Transport</keyword>
<dbReference type="CDD" id="cd06261">
    <property type="entry name" value="TM_PBP2"/>
    <property type="match status" value="1"/>
</dbReference>
<dbReference type="Gene3D" id="1.10.3720.10">
    <property type="entry name" value="MetI-like"/>
    <property type="match status" value="1"/>
</dbReference>
<evidence type="ECO:0000313" key="10">
    <source>
        <dbReference type="EMBL" id="CRL64963.1"/>
    </source>
</evidence>
<feature type="transmembrane region" description="Helical" evidence="8">
    <location>
        <begin position="17"/>
        <end position="36"/>
    </location>
</feature>
<dbReference type="InterPro" id="IPR053474">
    <property type="entry name" value="Staphylopine_ABC_permease"/>
</dbReference>
<feature type="transmembrane region" description="Helical" evidence="8">
    <location>
        <begin position="137"/>
        <end position="154"/>
    </location>
</feature>
<dbReference type="PROSITE" id="PS50928">
    <property type="entry name" value="ABC_TM1"/>
    <property type="match status" value="1"/>
</dbReference>
<keyword evidence="7 8" id="KW-0472">Membrane</keyword>
<evidence type="ECO:0000256" key="8">
    <source>
        <dbReference type="RuleBase" id="RU363032"/>
    </source>
</evidence>
<organism evidence="10 11">
    <name type="scientific">Proteus penneri</name>
    <dbReference type="NCBI Taxonomy" id="102862"/>
    <lineage>
        <taxon>Bacteria</taxon>
        <taxon>Pseudomonadati</taxon>
        <taxon>Pseudomonadota</taxon>
        <taxon>Gammaproteobacteria</taxon>
        <taxon>Enterobacterales</taxon>
        <taxon>Morganellaceae</taxon>
        <taxon>Proteus</taxon>
    </lineage>
</organism>
<gene>
    <name evidence="10" type="primary">gsiD</name>
    <name evidence="10" type="ORF">BN1804_03265</name>
</gene>
<dbReference type="Pfam" id="PF00528">
    <property type="entry name" value="BPD_transp_1"/>
    <property type="match status" value="1"/>
</dbReference>
<dbReference type="InterPro" id="IPR035906">
    <property type="entry name" value="MetI-like_sf"/>
</dbReference>
<comment type="subcellular location">
    <subcellularLocation>
        <location evidence="1">Cell inner membrane</location>
        <topology evidence="1">Multi-pass membrane protein</topology>
    </subcellularLocation>
    <subcellularLocation>
        <location evidence="8">Cell membrane</location>
        <topology evidence="8">Multi-pass membrane protein</topology>
    </subcellularLocation>
</comment>
<dbReference type="InterPro" id="IPR000515">
    <property type="entry name" value="MetI-like"/>
</dbReference>
<dbReference type="PANTHER" id="PTHR43386">
    <property type="entry name" value="OLIGOPEPTIDE TRANSPORT SYSTEM PERMEASE PROTEIN APPC"/>
    <property type="match status" value="1"/>
</dbReference>
<feature type="transmembrane region" description="Helical" evidence="8">
    <location>
        <begin position="79"/>
        <end position="103"/>
    </location>
</feature>
<keyword evidence="4" id="KW-0997">Cell inner membrane</keyword>
<evidence type="ECO:0000259" key="9">
    <source>
        <dbReference type="PROSITE" id="PS50928"/>
    </source>
</evidence>
<dbReference type="InterPro" id="IPR050366">
    <property type="entry name" value="BP-dependent_transpt_permease"/>
</dbReference>
<evidence type="ECO:0000256" key="7">
    <source>
        <dbReference type="ARBA" id="ARBA00023136"/>
    </source>
</evidence>
<feature type="transmembrane region" description="Helical" evidence="8">
    <location>
        <begin position="207"/>
        <end position="225"/>
    </location>
</feature>
<dbReference type="SUPFAM" id="SSF161098">
    <property type="entry name" value="MetI-like"/>
    <property type="match status" value="1"/>
</dbReference>
<accession>A0A0G4QGB7</accession>
<evidence type="ECO:0000256" key="2">
    <source>
        <dbReference type="ARBA" id="ARBA00022448"/>
    </source>
</evidence>
<dbReference type="PANTHER" id="PTHR43386:SF1">
    <property type="entry name" value="D,D-DIPEPTIDE TRANSPORT SYSTEM PERMEASE PROTEIN DDPC-RELATED"/>
    <property type="match status" value="1"/>
</dbReference>
<evidence type="ECO:0000313" key="11">
    <source>
        <dbReference type="Proteomes" id="UP000183920"/>
    </source>
</evidence>
<dbReference type="EMBL" id="CVRY01000007">
    <property type="protein sequence ID" value="CRL64963.1"/>
    <property type="molecule type" value="Genomic_DNA"/>
</dbReference>
<feature type="transmembrane region" description="Helical" evidence="8">
    <location>
        <begin position="245"/>
        <end position="263"/>
    </location>
</feature>
<evidence type="ECO:0000256" key="4">
    <source>
        <dbReference type="ARBA" id="ARBA00022519"/>
    </source>
</evidence>
<comment type="similarity">
    <text evidence="8">Belongs to the binding-protein-dependent transport system permease family.</text>
</comment>
<evidence type="ECO:0000256" key="3">
    <source>
        <dbReference type="ARBA" id="ARBA00022475"/>
    </source>
</evidence>
<dbReference type="RefSeq" id="WP_072064929.1">
    <property type="nucleotide sequence ID" value="NZ_CVRY01000007.1"/>
</dbReference>
<keyword evidence="3" id="KW-1003">Cell membrane</keyword>
<evidence type="ECO:0000256" key="1">
    <source>
        <dbReference type="ARBA" id="ARBA00004429"/>
    </source>
</evidence>
<dbReference type="InterPro" id="IPR025966">
    <property type="entry name" value="OppC_N"/>
</dbReference>
<name>A0A0G4QGB7_9GAMM</name>
<feature type="domain" description="ABC transmembrane type-1" evidence="9">
    <location>
        <begin position="75"/>
        <end position="264"/>
    </location>
</feature>
<keyword evidence="5 8" id="KW-0812">Transmembrane</keyword>
<reference evidence="11" key="1">
    <citation type="submission" date="2015-06" db="EMBL/GenBank/DDBJ databases">
        <authorList>
            <person name="Urmite Genomes"/>
        </authorList>
    </citation>
    <scope>NUCLEOTIDE SEQUENCE [LARGE SCALE GENOMIC DNA]</scope>
    <source>
        <strain evidence="11">CSUR P1867</strain>
    </source>
</reference>
<evidence type="ECO:0000256" key="6">
    <source>
        <dbReference type="ARBA" id="ARBA00022989"/>
    </source>
</evidence>
<sequence length="289" mass="32286">MWRIFWQRLAKDKSAQLCLLVIMIVVIAGIFAPWLAPHDPTLTSIRLKFKPMSVDYPLGTDNLGRCIFSRLLFGVRTTVFYALLAMSVTLIIGWLMGMLAGFFHGKTDTLIMRLCDVVLSFPAEIMILALVGIMGPGIGNILIAVILVKWAWYARMIRGVVRQYSHRNYIAYARVIGAPSHHILRRHLLPVTFAETIVLASTDIGSVILMISALSFLGLGVQPPIPEWGNMLSEAKNVMVLHPEQMLPAGIAITLIVTAFNFWGDFLRDVFDPDNRQSVGEKHEQLTDA</sequence>